<evidence type="ECO:0000313" key="7">
    <source>
        <dbReference type="RefSeq" id="XP_012673702.2"/>
    </source>
</evidence>
<evidence type="ECO:0000259" key="4">
    <source>
        <dbReference type="PROSITE" id="PS51034"/>
    </source>
</evidence>
<dbReference type="GO" id="GO:0007339">
    <property type="term" value="P:binding of sperm to zona pellucida"/>
    <property type="evidence" value="ECO:0007669"/>
    <property type="project" value="TreeGrafter"/>
</dbReference>
<dbReference type="InterPro" id="IPR051148">
    <property type="entry name" value="Zona_Pellucida_Domain_gp"/>
</dbReference>
<dbReference type="KEGG" id="char:105892031"/>
<dbReference type="InterPro" id="IPR001507">
    <property type="entry name" value="ZP_dom"/>
</dbReference>
<feature type="domain" description="P-type" evidence="5">
    <location>
        <begin position="221"/>
        <end position="260"/>
    </location>
</feature>
<evidence type="ECO:0000313" key="6">
    <source>
        <dbReference type="Proteomes" id="UP000515152"/>
    </source>
</evidence>
<keyword evidence="1" id="KW-0325">Glycoprotein</keyword>
<dbReference type="InterPro" id="IPR055356">
    <property type="entry name" value="ZP-N"/>
</dbReference>
<gene>
    <name evidence="7" type="primary">LOC105892031</name>
</gene>
<sequence>MQFRKSLTVDYSYHLAAMFVLVCLVAELALTQALDLSSQLGEHDSFSFVQSKDDYTIGKAIVKSSEIDYGDDSSSEREFKMPATNTQELLLECSDNAMKVVLPAGSLNAIRMLGSSYTDSVLENPKLCGYTLTKTQEKNTLSVNFTGCPVTMERNRYTIRLMYVTDDGRVKVNTVSCPAHQYLNLTRPQSDGPREKPTSKCGSTTVAPITKPTPIPNPLPGGCSIPKEKQIECASGISASECRLKGCCVDPATLKCYYRINECTLDKHFVFEISRDSFSVPVSPTSLVIAGDPNCKPVVANSNFALFKFPVTECGTRMYESGENRVYLAEVQMVIRALQLKYGIISRDNPVRIMVECRYPQRHQMTHASAGFLVMSPRLPSTVT</sequence>
<dbReference type="GO" id="GO:0032190">
    <property type="term" value="F:acrosin binding"/>
    <property type="evidence" value="ECO:0007669"/>
    <property type="project" value="TreeGrafter"/>
</dbReference>
<dbReference type="AlphaFoldDB" id="A0A6P3VJP5"/>
<feature type="domain" description="ZP" evidence="4">
    <location>
        <begin position="262"/>
        <end position="384"/>
    </location>
</feature>
<dbReference type="InterPro" id="IPR000519">
    <property type="entry name" value="P_trefoil_dom"/>
</dbReference>
<dbReference type="Proteomes" id="UP000515152">
    <property type="component" value="Chromosome 19"/>
</dbReference>
<dbReference type="SMART" id="SM00018">
    <property type="entry name" value="PD"/>
    <property type="match status" value="1"/>
</dbReference>
<evidence type="ECO:0000256" key="2">
    <source>
        <dbReference type="PROSITE-ProRule" id="PRU00779"/>
    </source>
</evidence>
<protein>
    <submittedName>
        <fullName evidence="7">Zona pellucida sperm-binding protein 4-like</fullName>
    </submittedName>
</protein>
<comment type="caution">
    <text evidence="2">Lacks conserved residue(s) required for the propagation of feature annotation.</text>
</comment>
<proteinExistence type="predicted"/>
<keyword evidence="6" id="KW-1185">Reference proteome</keyword>
<dbReference type="GO" id="GO:0035805">
    <property type="term" value="C:egg coat"/>
    <property type="evidence" value="ECO:0007669"/>
    <property type="project" value="TreeGrafter"/>
</dbReference>
<name>A0A6P3VJP5_CLUHA</name>
<dbReference type="RefSeq" id="XP_012673702.2">
    <property type="nucleotide sequence ID" value="XM_012818248.3"/>
</dbReference>
<reference evidence="7" key="1">
    <citation type="submission" date="2025-08" db="UniProtKB">
        <authorList>
            <consortium name="RefSeq"/>
        </authorList>
    </citation>
    <scope>IDENTIFICATION</scope>
</reference>
<dbReference type="PANTHER" id="PTHR23343">
    <property type="entry name" value="ZONA PELLUCIDA SPERM-BINDING PROTEIN"/>
    <property type="match status" value="1"/>
</dbReference>
<dbReference type="PROSITE" id="PS51034">
    <property type="entry name" value="ZP_2"/>
    <property type="match status" value="1"/>
</dbReference>
<accession>A0A6P3VJP5</accession>
<dbReference type="Pfam" id="PF00088">
    <property type="entry name" value="Trefoil"/>
    <property type="match status" value="1"/>
</dbReference>
<dbReference type="PROSITE" id="PS51448">
    <property type="entry name" value="P_TREFOIL_2"/>
    <property type="match status" value="1"/>
</dbReference>
<dbReference type="PANTHER" id="PTHR23343:SF117">
    <property type="entry name" value="ZONA PELLUCIDA SPERM-BINDING PROTEIN 4-LIKE ISOFORM X1"/>
    <property type="match status" value="1"/>
</dbReference>
<organism evidence="6 7">
    <name type="scientific">Clupea harengus</name>
    <name type="common">Atlantic herring</name>
    <dbReference type="NCBI Taxonomy" id="7950"/>
    <lineage>
        <taxon>Eukaryota</taxon>
        <taxon>Metazoa</taxon>
        <taxon>Chordata</taxon>
        <taxon>Craniata</taxon>
        <taxon>Vertebrata</taxon>
        <taxon>Euteleostomi</taxon>
        <taxon>Actinopterygii</taxon>
        <taxon>Neopterygii</taxon>
        <taxon>Teleostei</taxon>
        <taxon>Clupei</taxon>
        <taxon>Clupeiformes</taxon>
        <taxon>Clupeoidei</taxon>
        <taxon>Clupeidae</taxon>
        <taxon>Clupea</taxon>
    </lineage>
</organism>
<dbReference type="GO" id="GO:0035804">
    <property type="term" value="F:structural constituent of egg coat"/>
    <property type="evidence" value="ECO:0007669"/>
    <property type="project" value="TreeGrafter"/>
</dbReference>
<dbReference type="Gene3D" id="2.60.40.3210">
    <property type="entry name" value="Zona pellucida, ZP-N domain"/>
    <property type="match status" value="1"/>
</dbReference>
<dbReference type="OrthoDB" id="9907024at2759"/>
<evidence type="ECO:0000256" key="1">
    <source>
        <dbReference type="ARBA" id="ARBA00023180"/>
    </source>
</evidence>
<evidence type="ECO:0000259" key="5">
    <source>
        <dbReference type="PROSITE" id="PS51448"/>
    </source>
</evidence>
<feature type="region of interest" description="Disordered" evidence="3">
    <location>
        <begin position="186"/>
        <end position="207"/>
    </location>
</feature>
<dbReference type="GeneID" id="105892031"/>
<dbReference type="Pfam" id="PF23344">
    <property type="entry name" value="ZP-N"/>
    <property type="match status" value="1"/>
</dbReference>
<evidence type="ECO:0000256" key="3">
    <source>
        <dbReference type="SAM" id="MobiDB-lite"/>
    </source>
</evidence>
<dbReference type="GO" id="GO:0060468">
    <property type="term" value="P:prevention of polyspermy"/>
    <property type="evidence" value="ECO:0007669"/>
    <property type="project" value="TreeGrafter"/>
</dbReference>
<dbReference type="CDD" id="cd00111">
    <property type="entry name" value="Trefoil"/>
    <property type="match status" value="1"/>
</dbReference>